<dbReference type="GO" id="GO:0004803">
    <property type="term" value="F:transposase activity"/>
    <property type="evidence" value="ECO:0007669"/>
    <property type="project" value="InterPro"/>
</dbReference>
<dbReference type="GO" id="GO:0003677">
    <property type="term" value="F:DNA binding"/>
    <property type="evidence" value="ECO:0007669"/>
    <property type="project" value="InterPro"/>
</dbReference>
<accession>A0A2U1FQ02</accession>
<dbReference type="PANTHER" id="PTHR33055:SF3">
    <property type="entry name" value="PUTATIVE TRANSPOSASE FOR IS117-RELATED"/>
    <property type="match status" value="1"/>
</dbReference>
<dbReference type="RefSeq" id="WP_116706151.1">
    <property type="nucleotide sequence ID" value="NZ_QEKW01000001.1"/>
</dbReference>
<evidence type="ECO:0000259" key="2">
    <source>
        <dbReference type="Pfam" id="PF02371"/>
    </source>
</evidence>
<name>A0A2U1FQ02_9PSEU</name>
<protein>
    <submittedName>
        <fullName evidence="3">Transposase IS116/IS110/IS902 family protein</fullName>
    </submittedName>
</protein>
<comment type="caution">
    <text evidence="3">The sequence shown here is derived from an EMBL/GenBank/DDBJ whole genome shotgun (WGS) entry which is preliminary data.</text>
</comment>
<dbReference type="OrthoDB" id="3188901at2"/>
<organism evidence="3 4">
    <name type="scientific">Actinomycetospora cinnamomea</name>
    <dbReference type="NCBI Taxonomy" id="663609"/>
    <lineage>
        <taxon>Bacteria</taxon>
        <taxon>Bacillati</taxon>
        <taxon>Actinomycetota</taxon>
        <taxon>Actinomycetes</taxon>
        <taxon>Pseudonocardiales</taxon>
        <taxon>Pseudonocardiaceae</taxon>
        <taxon>Actinomycetospora</taxon>
    </lineage>
</organism>
<dbReference type="InterPro" id="IPR047650">
    <property type="entry name" value="Transpos_IS110"/>
</dbReference>
<dbReference type="EMBL" id="QEKW01000001">
    <property type="protein sequence ID" value="PVZ14257.1"/>
    <property type="molecule type" value="Genomic_DNA"/>
</dbReference>
<evidence type="ECO:0000313" key="4">
    <source>
        <dbReference type="Proteomes" id="UP000245639"/>
    </source>
</evidence>
<dbReference type="InterPro" id="IPR003346">
    <property type="entry name" value="Transposase_20"/>
</dbReference>
<dbReference type="Proteomes" id="UP000245639">
    <property type="component" value="Unassembled WGS sequence"/>
</dbReference>
<dbReference type="AlphaFoldDB" id="A0A2U1FQ02"/>
<keyword evidence="4" id="KW-1185">Reference proteome</keyword>
<feature type="domain" description="Transposase IS110-like N-terminal" evidence="1">
    <location>
        <begin position="4"/>
        <end position="159"/>
    </location>
</feature>
<evidence type="ECO:0000313" key="3">
    <source>
        <dbReference type="EMBL" id="PVZ14257.1"/>
    </source>
</evidence>
<evidence type="ECO:0000259" key="1">
    <source>
        <dbReference type="Pfam" id="PF01548"/>
    </source>
</evidence>
<sequence>MRYVGWDWASRTHDVTVLEDSGAVVERWSFAHTEAGWAATLHRLRRHGDPDQLPVIIEKSSGLVVDRLLGARHPVVPVHPTAFYAARPRWGAAGAKSDPGDSYKLADYLRTDGHRLRRLEPTDAGLRELQALVRLRDDQVRTRTATINQLTATLEAHWPGPRDLFTSLGSPIARAFLTDYPTPDSAARLGEARMAAFCRRHGYRGSKTPEQLLTRLRAAPVAPVGLPSTTLSAIITAQIQLLNAVQATIAQIEKRIAGCVAAHPRARLLAGLPGVGTINLAQLLAELGPILDRVESAEQAATECGAAPVTKASGKSSGVYFRYAANSRARQALTTFAHNARLQSPWAGELYANARRRGKRNPHAIRIVARAWLRVIWACWHTGNPYDPATHAARRDRPTSAT</sequence>
<reference evidence="3 4" key="1">
    <citation type="submission" date="2018-04" db="EMBL/GenBank/DDBJ databases">
        <title>Genomic Encyclopedia of Type Strains, Phase IV (KMG-IV): sequencing the most valuable type-strain genomes for metagenomic binning, comparative biology and taxonomic classification.</title>
        <authorList>
            <person name="Goeker M."/>
        </authorList>
    </citation>
    <scope>NUCLEOTIDE SEQUENCE [LARGE SCALE GENOMIC DNA]</scope>
    <source>
        <strain evidence="3 4">DSM 45771</strain>
    </source>
</reference>
<dbReference type="Pfam" id="PF01548">
    <property type="entry name" value="DEDD_Tnp_IS110"/>
    <property type="match status" value="1"/>
</dbReference>
<dbReference type="InterPro" id="IPR002525">
    <property type="entry name" value="Transp_IS110-like_N"/>
</dbReference>
<dbReference type="PANTHER" id="PTHR33055">
    <property type="entry name" value="TRANSPOSASE FOR INSERTION SEQUENCE ELEMENT IS1111A"/>
    <property type="match status" value="1"/>
</dbReference>
<gene>
    <name evidence="3" type="ORF">C8D89_101121</name>
</gene>
<proteinExistence type="predicted"/>
<dbReference type="GO" id="GO:0006313">
    <property type="term" value="P:DNA transposition"/>
    <property type="evidence" value="ECO:0007669"/>
    <property type="project" value="InterPro"/>
</dbReference>
<dbReference type="NCBIfam" id="NF033542">
    <property type="entry name" value="transpos_IS110"/>
    <property type="match status" value="1"/>
</dbReference>
<feature type="domain" description="Transposase IS116/IS110/IS902 C-terminal" evidence="2">
    <location>
        <begin position="267"/>
        <end position="351"/>
    </location>
</feature>
<dbReference type="Pfam" id="PF02371">
    <property type="entry name" value="Transposase_20"/>
    <property type="match status" value="1"/>
</dbReference>